<name>G8ZMW5_TORDE</name>
<dbReference type="EMBL" id="HE616742">
    <property type="protein sequence ID" value="CCE89959.1"/>
    <property type="molecule type" value="Genomic_DNA"/>
</dbReference>
<proteinExistence type="predicted"/>
<feature type="compositionally biased region" description="Low complexity" evidence="3">
    <location>
        <begin position="11"/>
        <end position="24"/>
    </location>
</feature>
<dbReference type="KEGG" id="tdl:TDEL_0A06270"/>
<accession>G8ZMW5</accession>
<dbReference type="eggNOG" id="ENOG502S1JN">
    <property type="taxonomic scope" value="Eukaryota"/>
</dbReference>
<dbReference type="HOGENOM" id="CLU_074423_0_0_1"/>
<reference evidence="4 5" key="1">
    <citation type="journal article" date="2011" name="Proc. Natl. Acad. Sci. U.S.A.">
        <title>Evolutionary erosion of yeast sex chromosomes by mating-type switching accidents.</title>
        <authorList>
            <person name="Gordon J.L."/>
            <person name="Armisen D."/>
            <person name="Proux-Wera E."/>
            <person name="Oheigeartaigh S.S."/>
            <person name="Byrne K.P."/>
            <person name="Wolfe K.H."/>
        </authorList>
    </citation>
    <scope>NUCLEOTIDE SEQUENCE [LARGE SCALE GENOMIC DNA]</scope>
    <source>
        <strain evidence="5">ATCC 10662 / CBS 1146 / NBRC 0425 / NCYC 2629 / NRRL Y-866</strain>
    </source>
</reference>
<dbReference type="InParanoid" id="G8ZMW5"/>
<dbReference type="Pfam" id="PF08692">
    <property type="entry name" value="Pet20"/>
    <property type="match status" value="2"/>
</dbReference>
<feature type="compositionally biased region" description="Polar residues" evidence="3">
    <location>
        <begin position="25"/>
        <end position="43"/>
    </location>
</feature>
<dbReference type="InterPro" id="IPR014804">
    <property type="entry name" value="Pet20-like"/>
</dbReference>
<keyword evidence="2" id="KW-0496">Mitochondrion</keyword>
<dbReference type="AlphaFoldDB" id="G8ZMW5"/>
<evidence type="ECO:0000256" key="1">
    <source>
        <dbReference type="ARBA" id="ARBA00004173"/>
    </source>
</evidence>
<protein>
    <submittedName>
        <fullName evidence="4">Uncharacterized protein</fullName>
    </submittedName>
</protein>
<evidence type="ECO:0000313" key="5">
    <source>
        <dbReference type="Proteomes" id="UP000005627"/>
    </source>
</evidence>
<dbReference type="Proteomes" id="UP000005627">
    <property type="component" value="Chromosome 1"/>
</dbReference>
<evidence type="ECO:0000256" key="2">
    <source>
        <dbReference type="ARBA" id="ARBA00023128"/>
    </source>
</evidence>
<comment type="subcellular location">
    <subcellularLocation>
        <location evidence="1">Mitochondrion</location>
    </subcellularLocation>
</comment>
<dbReference type="GO" id="GO:0005739">
    <property type="term" value="C:mitochondrion"/>
    <property type="evidence" value="ECO:0007669"/>
    <property type="project" value="UniProtKB-SubCell"/>
</dbReference>
<feature type="compositionally biased region" description="Basic and acidic residues" evidence="3">
    <location>
        <begin position="63"/>
        <end position="73"/>
    </location>
</feature>
<dbReference type="GO" id="GO:0009060">
    <property type="term" value="P:aerobic respiration"/>
    <property type="evidence" value="ECO:0007669"/>
    <property type="project" value="EnsemblFungi"/>
</dbReference>
<dbReference type="FunCoup" id="G8ZMW5">
    <property type="interactions" value="38"/>
</dbReference>
<dbReference type="STRING" id="1076872.G8ZMW5"/>
<organism evidence="4 5">
    <name type="scientific">Torulaspora delbrueckii</name>
    <name type="common">Yeast</name>
    <name type="synonym">Candida colliculosa</name>
    <dbReference type="NCBI Taxonomy" id="4950"/>
    <lineage>
        <taxon>Eukaryota</taxon>
        <taxon>Fungi</taxon>
        <taxon>Dikarya</taxon>
        <taxon>Ascomycota</taxon>
        <taxon>Saccharomycotina</taxon>
        <taxon>Saccharomycetes</taxon>
        <taxon>Saccharomycetales</taxon>
        <taxon>Saccharomycetaceae</taxon>
        <taxon>Torulaspora</taxon>
    </lineage>
</organism>
<evidence type="ECO:0000313" key="4">
    <source>
        <dbReference type="EMBL" id="CCE89959.1"/>
    </source>
</evidence>
<sequence>MFRKFGHSTVRNGSRISSNGIRSSHNFGGSRRSQSSFTFLNNHSLLQKDQVKQSKKKSRRSVFKADDEVERSQQKKMTVEISGRGRKQQRHDYSWLPRVPSTGNLKPRDMSMKVLYSGYRPLFINPDEIKTSSEGSGTGGTLYEFAMKLEELGDQSPWVTSATGLEYYREWDSIPGELQKKLKPFTAPEQAASDNVKNAEALKNLKEQLYLNEKAKILDRRKGRKKPVVSLLQLRKKLKQDD</sequence>
<feature type="compositionally biased region" description="Basic residues" evidence="3">
    <location>
        <begin position="53"/>
        <end position="62"/>
    </location>
</feature>
<gene>
    <name evidence="4" type="primary">TDEL0A06270</name>
    <name evidence="4" type="ORF">TDEL_0A06270</name>
</gene>
<keyword evidence="5" id="KW-1185">Reference proteome</keyword>
<dbReference type="GeneID" id="11502722"/>
<dbReference type="RefSeq" id="XP_003679170.1">
    <property type="nucleotide sequence ID" value="XM_003679122.1"/>
</dbReference>
<evidence type="ECO:0000256" key="3">
    <source>
        <dbReference type="SAM" id="MobiDB-lite"/>
    </source>
</evidence>
<feature type="region of interest" description="Disordered" evidence="3">
    <location>
        <begin position="1"/>
        <end position="100"/>
    </location>
</feature>
<dbReference type="OrthoDB" id="4056195at2759"/>